<protein>
    <submittedName>
        <fullName evidence="2">Uncharacterized protein</fullName>
    </submittedName>
</protein>
<sequence>MAPASNAIRQILNLRFLQTLLCPAMALERLCILSKSKLTSEFAEHMVQSMALRLPSIFYLHLHYVDAETSVEATVTWIRLREDDDNAAADVSRRGKVMRSKPCIMCSTQTFIALVKPRNRELEAEPADVASAISCDSVAGANRGVNVAGNATSCLAAAGPSALS</sequence>
<proteinExistence type="predicted"/>
<feature type="chain" id="PRO_5038998379" evidence="1">
    <location>
        <begin position="27"/>
        <end position="164"/>
    </location>
</feature>
<evidence type="ECO:0000313" key="3">
    <source>
        <dbReference type="Proteomes" id="UP000821837"/>
    </source>
</evidence>
<evidence type="ECO:0000313" key="2">
    <source>
        <dbReference type="EMBL" id="KAH7935869.1"/>
    </source>
</evidence>
<comment type="caution">
    <text evidence="2">The sequence shown here is derived from an EMBL/GenBank/DDBJ whole genome shotgun (WGS) entry which is preliminary data.</text>
</comment>
<organism evidence="2 3">
    <name type="scientific">Rhipicephalus sanguineus</name>
    <name type="common">Brown dog tick</name>
    <name type="synonym">Ixodes sanguineus</name>
    <dbReference type="NCBI Taxonomy" id="34632"/>
    <lineage>
        <taxon>Eukaryota</taxon>
        <taxon>Metazoa</taxon>
        <taxon>Ecdysozoa</taxon>
        <taxon>Arthropoda</taxon>
        <taxon>Chelicerata</taxon>
        <taxon>Arachnida</taxon>
        <taxon>Acari</taxon>
        <taxon>Parasitiformes</taxon>
        <taxon>Ixodida</taxon>
        <taxon>Ixodoidea</taxon>
        <taxon>Ixodidae</taxon>
        <taxon>Rhipicephalinae</taxon>
        <taxon>Rhipicephalus</taxon>
        <taxon>Rhipicephalus</taxon>
    </lineage>
</organism>
<keyword evidence="3" id="KW-1185">Reference proteome</keyword>
<dbReference type="EMBL" id="JABSTV010001255">
    <property type="protein sequence ID" value="KAH7935869.1"/>
    <property type="molecule type" value="Genomic_DNA"/>
</dbReference>
<evidence type="ECO:0000256" key="1">
    <source>
        <dbReference type="SAM" id="SignalP"/>
    </source>
</evidence>
<dbReference type="Proteomes" id="UP000821837">
    <property type="component" value="Unassembled WGS sequence"/>
</dbReference>
<gene>
    <name evidence="2" type="ORF">HPB52_014438</name>
</gene>
<keyword evidence="1" id="KW-0732">Signal</keyword>
<name>A0A9D4SPA8_RHISA</name>
<feature type="signal peptide" evidence="1">
    <location>
        <begin position="1"/>
        <end position="26"/>
    </location>
</feature>
<reference evidence="2" key="2">
    <citation type="submission" date="2021-09" db="EMBL/GenBank/DDBJ databases">
        <authorList>
            <person name="Jia N."/>
            <person name="Wang J."/>
            <person name="Shi W."/>
            <person name="Du L."/>
            <person name="Sun Y."/>
            <person name="Zhan W."/>
            <person name="Jiang J."/>
            <person name="Wang Q."/>
            <person name="Zhang B."/>
            <person name="Ji P."/>
            <person name="Sakyi L.B."/>
            <person name="Cui X."/>
            <person name="Yuan T."/>
            <person name="Jiang B."/>
            <person name="Yang W."/>
            <person name="Lam T.T.-Y."/>
            <person name="Chang Q."/>
            <person name="Ding S."/>
            <person name="Wang X."/>
            <person name="Zhu J."/>
            <person name="Ruan X."/>
            <person name="Zhao L."/>
            <person name="Wei J."/>
            <person name="Que T."/>
            <person name="Du C."/>
            <person name="Cheng J."/>
            <person name="Dai P."/>
            <person name="Han X."/>
            <person name="Huang E."/>
            <person name="Gao Y."/>
            <person name="Liu J."/>
            <person name="Shao H."/>
            <person name="Ye R."/>
            <person name="Li L."/>
            <person name="Wei W."/>
            <person name="Wang X."/>
            <person name="Wang C."/>
            <person name="Huo Q."/>
            <person name="Li W."/>
            <person name="Guo W."/>
            <person name="Chen H."/>
            <person name="Chen S."/>
            <person name="Zhou L."/>
            <person name="Zhou L."/>
            <person name="Ni X."/>
            <person name="Tian J."/>
            <person name="Zhou Y."/>
            <person name="Sheng Y."/>
            <person name="Liu T."/>
            <person name="Pan Y."/>
            <person name="Xia L."/>
            <person name="Li J."/>
            <person name="Zhao F."/>
            <person name="Cao W."/>
        </authorList>
    </citation>
    <scope>NUCLEOTIDE SEQUENCE</scope>
    <source>
        <strain evidence="2">Rsan-2018</strain>
        <tissue evidence="2">Larvae</tissue>
    </source>
</reference>
<dbReference type="AlphaFoldDB" id="A0A9D4SPA8"/>
<reference evidence="2" key="1">
    <citation type="journal article" date="2020" name="Cell">
        <title>Large-Scale Comparative Analyses of Tick Genomes Elucidate Their Genetic Diversity and Vector Capacities.</title>
        <authorList>
            <consortium name="Tick Genome and Microbiome Consortium (TIGMIC)"/>
            <person name="Jia N."/>
            <person name="Wang J."/>
            <person name="Shi W."/>
            <person name="Du L."/>
            <person name="Sun Y."/>
            <person name="Zhan W."/>
            <person name="Jiang J.F."/>
            <person name="Wang Q."/>
            <person name="Zhang B."/>
            <person name="Ji P."/>
            <person name="Bell-Sakyi L."/>
            <person name="Cui X.M."/>
            <person name="Yuan T.T."/>
            <person name="Jiang B.G."/>
            <person name="Yang W.F."/>
            <person name="Lam T.T."/>
            <person name="Chang Q.C."/>
            <person name="Ding S.J."/>
            <person name="Wang X.J."/>
            <person name="Zhu J.G."/>
            <person name="Ruan X.D."/>
            <person name="Zhao L."/>
            <person name="Wei J.T."/>
            <person name="Ye R.Z."/>
            <person name="Que T.C."/>
            <person name="Du C.H."/>
            <person name="Zhou Y.H."/>
            <person name="Cheng J.X."/>
            <person name="Dai P.F."/>
            <person name="Guo W.B."/>
            <person name="Han X.H."/>
            <person name="Huang E.J."/>
            <person name="Li L.F."/>
            <person name="Wei W."/>
            <person name="Gao Y.C."/>
            <person name="Liu J.Z."/>
            <person name="Shao H.Z."/>
            <person name="Wang X."/>
            <person name="Wang C.C."/>
            <person name="Yang T.C."/>
            <person name="Huo Q.B."/>
            <person name="Li W."/>
            <person name="Chen H.Y."/>
            <person name="Chen S.E."/>
            <person name="Zhou L.G."/>
            <person name="Ni X.B."/>
            <person name="Tian J.H."/>
            <person name="Sheng Y."/>
            <person name="Liu T."/>
            <person name="Pan Y.S."/>
            <person name="Xia L.Y."/>
            <person name="Li J."/>
            <person name="Zhao F."/>
            <person name="Cao W.C."/>
        </authorList>
    </citation>
    <scope>NUCLEOTIDE SEQUENCE</scope>
    <source>
        <strain evidence="2">Rsan-2018</strain>
    </source>
</reference>
<accession>A0A9D4SPA8</accession>
<dbReference type="VEuPathDB" id="VectorBase:RSAN_027860"/>